<sequence>EETNDYIKRELSLANMFKAAGLDEHKVQSTANMMAASPEAFELLKNGTRRDARDTFNNLLPHIPAALERFEKHQANAVQAKALAVSQESTVAIANLSKKVETLERNNEKLMEENGEMKSRLEENEKRLEKNEKRMEEMERKYRGLLLMLGGKQ</sequence>
<dbReference type="AlphaFoldDB" id="A0AAV5VLU1"/>
<name>A0AAV5VLU1_9BILA</name>
<evidence type="ECO:0000313" key="3">
    <source>
        <dbReference type="Proteomes" id="UP001432322"/>
    </source>
</evidence>
<dbReference type="Proteomes" id="UP001432322">
    <property type="component" value="Unassembled WGS sequence"/>
</dbReference>
<dbReference type="EMBL" id="BTSY01000003">
    <property type="protein sequence ID" value="GMT19682.1"/>
    <property type="molecule type" value="Genomic_DNA"/>
</dbReference>
<accession>A0AAV5VLU1</accession>
<protein>
    <submittedName>
        <fullName evidence="2">Uncharacterized protein</fullName>
    </submittedName>
</protein>
<comment type="caution">
    <text evidence="2">The sequence shown here is derived from an EMBL/GenBank/DDBJ whole genome shotgun (WGS) entry which is preliminary data.</text>
</comment>
<reference evidence="2" key="1">
    <citation type="submission" date="2023-10" db="EMBL/GenBank/DDBJ databases">
        <title>Genome assembly of Pristionchus species.</title>
        <authorList>
            <person name="Yoshida K."/>
            <person name="Sommer R.J."/>
        </authorList>
    </citation>
    <scope>NUCLEOTIDE SEQUENCE</scope>
    <source>
        <strain evidence="2">RS5133</strain>
    </source>
</reference>
<organism evidence="2 3">
    <name type="scientific">Pristionchus fissidentatus</name>
    <dbReference type="NCBI Taxonomy" id="1538716"/>
    <lineage>
        <taxon>Eukaryota</taxon>
        <taxon>Metazoa</taxon>
        <taxon>Ecdysozoa</taxon>
        <taxon>Nematoda</taxon>
        <taxon>Chromadorea</taxon>
        <taxon>Rhabditida</taxon>
        <taxon>Rhabditina</taxon>
        <taxon>Diplogasteromorpha</taxon>
        <taxon>Diplogasteroidea</taxon>
        <taxon>Neodiplogasteridae</taxon>
        <taxon>Pristionchus</taxon>
    </lineage>
</organism>
<feature type="region of interest" description="Disordered" evidence="1">
    <location>
        <begin position="108"/>
        <end position="127"/>
    </location>
</feature>
<gene>
    <name evidence="2" type="ORF">PFISCL1PPCAC_10979</name>
</gene>
<feature type="non-terminal residue" evidence="2">
    <location>
        <position position="1"/>
    </location>
</feature>
<evidence type="ECO:0000256" key="1">
    <source>
        <dbReference type="SAM" id="MobiDB-lite"/>
    </source>
</evidence>
<proteinExistence type="predicted"/>
<keyword evidence="3" id="KW-1185">Reference proteome</keyword>
<evidence type="ECO:0000313" key="2">
    <source>
        <dbReference type="EMBL" id="GMT19682.1"/>
    </source>
</evidence>